<dbReference type="GeneID" id="115623157"/>
<dbReference type="Pfam" id="PF04910">
    <property type="entry name" value="Tcf25"/>
    <property type="match status" value="1"/>
</dbReference>
<name>A0A6J2TCW4_DROLE</name>
<dbReference type="RefSeq" id="XP_030373230.1">
    <property type="nucleotide sequence ID" value="XM_030517370.1"/>
</dbReference>
<keyword evidence="2" id="KW-1185">Reference proteome</keyword>
<organism evidence="2 3">
    <name type="scientific">Drosophila lebanonensis</name>
    <name type="common">Fruit fly</name>
    <name type="synonym">Scaptodrosophila lebanonensis</name>
    <dbReference type="NCBI Taxonomy" id="7225"/>
    <lineage>
        <taxon>Eukaryota</taxon>
        <taxon>Metazoa</taxon>
        <taxon>Ecdysozoa</taxon>
        <taxon>Arthropoda</taxon>
        <taxon>Hexapoda</taxon>
        <taxon>Insecta</taxon>
        <taxon>Pterygota</taxon>
        <taxon>Neoptera</taxon>
        <taxon>Endopterygota</taxon>
        <taxon>Diptera</taxon>
        <taxon>Brachycera</taxon>
        <taxon>Muscomorpha</taxon>
        <taxon>Ephydroidea</taxon>
        <taxon>Drosophilidae</taxon>
        <taxon>Scaptodrosophila</taxon>
    </lineage>
</organism>
<evidence type="ECO:0000313" key="2">
    <source>
        <dbReference type="Proteomes" id="UP000504634"/>
    </source>
</evidence>
<dbReference type="Proteomes" id="UP000504634">
    <property type="component" value="Unplaced"/>
</dbReference>
<dbReference type="AlphaFoldDB" id="A0A6J2TCW4"/>
<gene>
    <name evidence="3" type="primary">LOC115623157</name>
</gene>
<dbReference type="PANTHER" id="PTHR22684">
    <property type="entry name" value="NULP1-RELATED"/>
    <property type="match status" value="1"/>
</dbReference>
<dbReference type="PANTHER" id="PTHR22684:SF0">
    <property type="entry name" value="RIBOSOME QUALITY CONTROL COMPLEX SUBUNIT TCF25"/>
    <property type="match status" value="1"/>
</dbReference>
<dbReference type="OrthoDB" id="205993at2759"/>
<dbReference type="CTD" id="38897"/>
<feature type="region of interest" description="Disordered" evidence="1">
    <location>
        <begin position="1"/>
        <end position="107"/>
    </location>
</feature>
<protein>
    <submittedName>
        <fullName evidence="3">Transcription factor 25</fullName>
    </submittedName>
</protein>
<accession>A0A6J2TCW4</accession>
<evidence type="ECO:0000313" key="3">
    <source>
        <dbReference type="RefSeq" id="XP_030373230.1"/>
    </source>
</evidence>
<feature type="region of interest" description="Disordered" evidence="1">
    <location>
        <begin position="686"/>
        <end position="709"/>
    </location>
</feature>
<dbReference type="GO" id="GO:1990112">
    <property type="term" value="C:RQC complex"/>
    <property type="evidence" value="ECO:0007669"/>
    <property type="project" value="TreeGrafter"/>
</dbReference>
<feature type="compositionally biased region" description="Basic and acidic residues" evidence="1">
    <location>
        <begin position="27"/>
        <end position="40"/>
    </location>
</feature>
<proteinExistence type="predicted"/>
<evidence type="ECO:0000256" key="1">
    <source>
        <dbReference type="SAM" id="MobiDB-lite"/>
    </source>
</evidence>
<reference evidence="3" key="1">
    <citation type="submission" date="2025-08" db="UniProtKB">
        <authorList>
            <consortium name="RefSeq"/>
        </authorList>
    </citation>
    <scope>IDENTIFICATION</scope>
    <source>
        <strain evidence="3">11010-0011.00</strain>
        <tissue evidence="3">Whole body</tissue>
    </source>
</reference>
<sequence>MSVRMLKKLQGGDDLPLPPEDDEEENEHLSDNDELDMVRDRKSHLNPFDLLNQQSLSESEFKEDDNETEHASAATNLPNASAAAKKKKKKRKKKVKSSGNHISSEDNERYFDKVDPLLGKVYDAVPKQSEKLAVAGNCNVNKKLLIVELKHLNPQNEMRRTFGKRVVKVETKRGRQKPTLKSTYMVSAKESWPPLTKNIITMKSLPMPDTPDSSTSPKIQINDEKVQWFTFEHSQYYQGIQHMFLSALERTDSDFLINLIKRCPYHVDSLIQLSELCKMTEDFALASELIERALLLLESSLHINFSLTSGNSRLDYRRQENRAFFIVLFKHAQYMEERACCRTAFEISKLVLSLQPDVDPLAMILVIDYYALRSKQYDWLVDYYEQQNVARNLSQLPNMAYSYALALFLLHGSCERANQSLQFALLMFPGVLKPLLDEMSVQTDKRVLSSSYFQSEVSGSQSPALHQLVCLYVCRAKIVWRQNDVLPWLESNVNVALDRIESKDAVIADYKEKRDLRYGTPPRPILRHVILSDYKEKVPLAVFVSKEKQAIMTYDPLPPMDTVNCYQRKSSSSSSPTANASNSVSMFFQSLLPTFNLNNIAAQQEQVPRAAVQPPVEAAGAAAAAERVEPLDALRRARELNEQLDNVEAEAGSNASYNELTQSLNSIMDAMRDFLHNFRIAEHLRSPETAAAQSSTNDDEEEGSSDYID</sequence>
<feature type="compositionally biased region" description="Acidic residues" evidence="1">
    <location>
        <begin position="697"/>
        <end position="709"/>
    </location>
</feature>
<feature type="compositionally biased region" description="Basic residues" evidence="1">
    <location>
        <begin position="84"/>
        <end position="96"/>
    </location>
</feature>
<dbReference type="InterPro" id="IPR006994">
    <property type="entry name" value="TCF25/Rqc1"/>
</dbReference>
<feature type="compositionally biased region" description="Low complexity" evidence="1">
    <location>
        <begin position="71"/>
        <end position="83"/>
    </location>
</feature>